<protein>
    <submittedName>
        <fullName evidence="3">Response regulator</fullName>
    </submittedName>
</protein>
<dbReference type="InterPro" id="IPR011006">
    <property type="entry name" value="CheY-like_superfamily"/>
</dbReference>
<comment type="caution">
    <text evidence="3">The sequence shown here is derived from an EMBL/GenBank/DDBJ whole genome shotgun (WGS) entry which is preliminary data.</text>
</comment>
<name>A0A158CKW4_9BURK</name>
<dbReference type="Gene3D" id="3.40.50.2300">
    <property type="match status" value="1"/>
</dbReference>
<sequence>MARAWNSAVVLLDIEMPHLGGVVVANWLRGDQTCRHAIVVACTSMHVLDLPASVQNGLFDGYYKKPSGLDDLCEMLQFLCPVHQHWTLIAGTRSFQRFAGP</sequence>
<organism evidence="3 4">
    <name type="scientific">Caballeronia calidae</name>
    <dbReference type="NCBI Taxonomy" id="1777139"/>
    <lineage>
        <taxon>Bacteria</taxon>
        <taxon>Pseudomonadati</taxon>
        <taxon>Pseudomonadota</taxon>
        <taxon>Betaproteobacteria</taxon>
        <taxon>Burkholderiales</taxon>
        <taxon>Burkholderiaceae</taxon>
        <taxon>Caballeronia</taxon>
    </lineage>
</organism>
<proteinExistence type="predicted"/>
<evidence type="ECO:0000259" key="2">
    <source>
        <dbReference type="PROSITE" id="PS50110"/>
    </source>
</evidence>
<reference evidence="3" key="1">
    <citation type="submission" date="2016-01" db="EMBL/GenBank/DDBJ databases">
        <authorList>
            <person name="Peeters C."/>
        </authorList>
    </citation>
    <scope>NUCLEOTIDE SEQUENCE</scope>
    <source>
        <strain evidence="3">LMG 29321</strain>
    </source>
</reference>
<dbReference type="InterPro" id="IPR001789">
    <property type="entry name" value="Sig_transdc_resp-reg_receiver"/>
</dbReference>
<dbReference type="GO" id="GO:0000160">
    <property type="term" value="P:phosphorelay signal transduction system"/>
    <property type="evidence" value="ECO:0007669"/>
    <property type="project" value="InterPro"/>
</dbReference>
<accession>A0A158CKW4</accession>
<dbReference type="EMBL" id="FCOX02000021">
    <property type="protein sequence ID" value="SAK82985.1"/>
    <property type="molecule type" value="Genomic_DNA"/>
</dbReference>
<feature type="domain" description="Response regulatory" evidence="2">
    <location>
        <begin position="1"/>
        <end position="80"/>
    </location>
</feature>
<feature type="modified residue" description="4-aspartylphosphate" evidence="1">
    <location>
        <position position="13"/>
    </location>
</feature>
<gene>
    <name evidence="3" type="ORF">AWB78_04074</name>
</gene>
<evidence type="ECO:0000313" key="4">
    <source>
        <dbReference type="Proteomes" id="UP000071859"/>
    </source>
</evidence>
<evidence type="ECO:0000313" key="3">
    <source>
        <dbReference type="EMBL" id="SAK82985.1"/>
    </source>
</evidence>
<evidence type="ECO:0000256" key="1">
    <source>
        <dbReference type="PROSITE-ProRule" id="PRU00169"/>
    </source>
</evidence>
<dbReference type="AlphaFoldDB" id="A0A158CKW4"/>
<keyword evidence="1" id="KW-0597">Phosphoprotein</keyword>
<dbReference type="SUPFAM" id="SSF52172">
    <property type="entry name" value="CheY-like"/>
    <property type="match status" value="1"/>
</dbReference>
<keyword evidence="4" id="KW-1185">Reference proteome</keyword>
<dbReference type="Proteomes" id="UP000071859">
    <property type="component" value="Unassembled WGS sequence"/>
</dbReference>
<dbReference type="PROSITE" id="PS50110">
    <property type="entry name" value="RESPONSE_REGULATORY"/>
    <property type="match status" value="1"/>
</dbReference>